<gene>
    <name evidence="1" type="ORF">E4P82_20980</name>
</gene>
<name>A0ABX1TPS7_9GAMM</name>
<dbReference type="Proteomes" id="UP000760480">
    <property type="component" value="Unassembled WGS sequence"/>
</dbReference>
<dbReference type="EMBL" id="SPMZ01000112">
    <property type="protein sequence ID" value="NMQ21463.1"/>
    <property type="molecule type" value="Genomic_DNA"/>
</dbReference>
<organism evidence="1 2">
    <name type="scientific">Candidatus Competibacter phosphatis</name>
    <dbReference type="NCBI Taxonomy" id="221280"/>
    <lineage>
        <taxon>Bacteria</taxon>
        <taxon>Pseudomonadati</taxon>
        <taxon>Pseudomonadota</taxon>
        <taxon>Gammaproteobacteria</taxon>
        <taxon>Candidatus Competibacteraceae</taxon>
        <taxon>Candidatus Competibacter</taxon>
    </lineage>
</organism>
<sequence length="60" mass="6745">MNRREILTDSGKSQEADLLATLEKISRAAQKHDEGKGIPVDAFFHAFEKKYGLRRDAVQG</sequence>
<accession>A0ABX1TPS7</accession>
<protein>
    <submittedName>
        <fullName evidence="1">Uncharacterized protein</fullName>
    </submittedName>
</protein>
<proteinExistence type="predicted"/>
<keyword evidence="2" id="KW-1185">Reference proteome</keyword>
<comment type="caution">
    <text evidence="1">The sequence shown here is derived from an EMBL/GenBank/DDBJ whole genome shotgun (WGS) entry which is preliminary data.</text>
</comment>
<evidence type="ECO:0000313" key="1">
    <source>
        <dbReference type="EMBL" id="NMQ21463.1"/>
    </source>
</evidence>
<evidence type="ECO:0000313" key="2">
    <source>
        <dbReference type="Proteomes" id="UP000760480"/>
    </source>
</evidence>
<reference evidence="1 2" key="1">
    <citation type="submission" date="2019-03" db="EMBL/GenBank/DDBJ databases">
        <title>Metabolic reconstructions from genomes of highly enriched 'Candidatus Accumulibacter' and 'Candidatus Competibacter' bioreactor populations.</title>
        <authorList>
            <person name="Annavajhala M.K."/>
            <person name="Welles L."/>
            <person name="Abbas B."/>
            <person name="Sorokin D."/>
            <person name="Park H."/>
            <person name="Van Loosdrecht M."/>
            <person name="Chandran K."/>
        </authorList>
    </citation>
    <scope>NUCLEOTIDE SEQUENCE [LARGE SCALE GENOMIC DNA]</scope>
    <source>
        <strain evidence="1 2">SBR_G</strain>
    </source>
</reference>
<dbReference type="RefSeq" id="WP_169250724.1">
    <property type="nucleotide sequence ID" value="NZ_SPMZ01000112.1"/>
</dbReference>